<comment type="similarity">
    <text evidence="1">Belongs to the thioesterase family.</text>
</comment>
<dbReference type="InterPro" id="IPR012223">
    <property type="entry name" value="TEII"/>
</dbReference>
<feature type="domain" description="Thioesterase TesA-like" evidence="3">
    <location>
        <begin position="25"/>
        <end position="247"/>
    </location>
</feature>
<dbReference type="EMBL" id="FTOA01000006">
    <property type="protein sequence ID" value="SIT07183.1"/>
    <property type="molecule type" value="Genomic_DNA"/>
</dbReference>
<proteinExistence type="inferred from homology"/>
<evidence type="ECO:0000313" key="4">
    <source>
        <dbReference type="EMBL" id="SIT07183.1"/>
    </source>
</evidence>
<keyword evidence="2" id="KW-0378">Hydrolase</keyword>
<accession>A0A1N7P9A7</accession>
<dbReference type="Proteomes" id="UP000185678">
    <property type="component" value="Unassembled WGS sequence"/>
</dbReference>
<gene>
    <name evidence="4" type="ORF">SAMN05421779_106162</name>
</gene>
<evidence type="ECO:0000259" key="3">
    <source>
        <dbReference type="SMART" id="SM00824"/>
    </source>
</evidence>
<dbReference type="GO" id="GO:0008610">
    <property type="term" value="P:lipid biosynthetic process"/>
    <property type="evidence" value="ECO:0007669"/>
    <property type="project" value="TreeGrafter"/>
</dbReference>
<evidence type="ECO:0000256" key="2">
    <source>
        <dbReference type="ARBA" id="ARBA00022801"/>
    </source>
</evidence>
<evidence type="ECO:0000313" key="5">
    <source>
        <dbReference type="Proteomes" id="UP000185678"/>
    </source>
</evidence>
<dbReference type="InterPro" id="IPR001031">
    <property type="entry name" value="Thioesterase"/>
</dbReference>
<organism evidence="4 5">
    <name type="scientific">Insolitispirillum peregrinum</name>
    <dbReference type="NCBI Taxonomy" id="80876"/>
    <lineage>
        <taxon>Bacteria</taxon>
        <taxon>Pseudomonadati</taxon>
        <taxon>Pseudomonadota</taxon>
        <taxon>Alphaproteobacteria</taxon>
        <taxon>Rhodospirillales</taxon>
        <taxon>Novispirillaceae</taxon>
        <taxon>Insolitispirillum</taxon>
    </lineage>
</organism>
<dbReference type="SUPFAM" id="SSF53474">
    <property type="entry name" value="alpha/beta-Hydrolases"/>
    <property type="match status" value="1"/>
</dbReference>
<dbReference type="InterPro" id="IPR020802">
    <property type="entry name" value="TesA-like"/>
</dbReference>
<reference evidence="4 5" key="1">
    <citation type="submission" date="2017-01" db="EMBL/GenBank/DDBJ databases">
        <authorList>
            <person name="Mah S.A."/>
            <person name="Swanson W.J."/>
            <person name="Moy G.W."/>
            <person name="Vacquier V.D."/>
        </authorList>
    </citation>
    <scope>NUCLEOTIDE SEQUENCE [LARGE SCALE GENOMIC DNA]</scope>
    <source>
        <strain evidence="4 5">DSM 11589</strain>
    </source>
</reference>
<dbReference type="STRING" id="80876.SAMN05421779_106162"/>
<dbReference type="InterPro" id="IPR029058">
    <property type="entry name" value="AB_hydrolase_fold"/>
</dbReference>
<evidence type="ECO:0000256" key="1">
    <source>
        <dbReference type="ARBA" id="ARBA00007169"/>
    </source>
</evidence>
<dbReference type="OrthoDB" id="8480037at2"/>
<dbReference type="GO" id="GO:0016787">
    <property type="term" value="F:hydrolase activity"/>
    <property type="evidence" value="ECO:0007669"/>
    <property type="project" value="UniProtKB-KW"/>
</dbReference>
<dbReference type="RefSeq" id="WP_076401473.1">
    <property type="nucleotide sequence ID" value="NZ_FTOA01000006.1"/>
</dbReference>
<dbReference type="Pfam" id="PF00975">
    <property type="entry name" value="Thioesterase"/>
    <property type="match status" value="1"/>
</dbReference>
<dbReference type="Gene3D" id="3.40.50.1820">
    <property type="entry name" value="alpha/beta hydrolase"/>
    <property type="match status" value="1"/>
</dbReference>
<dbReference type="PANTHER" id="PTHR11487">
    <property type="entry name" value="THIOESTERASE"/>
    <property type="match status" value="1"/>
</dbReference>
<sequence>MSTLAKGSPWFLFDRPPAPDDLLLLCLPYAGGGASVYRGWQAAMPPGVTLCRVQLPGRESRFGEPLLHAMPDLLEGLLLALRPWLGHRLVLFGHSMGGIVAAELVHALRDACGVTPLHLLISGSRPPHVPTPSPMSTLPSARFRQALQRDGGTPQEVIDCDELMALFEPILRADHTVLETWAPQPVRPLVVPLTVLAGLEDTIVPHPVVSQWRAYATGPYRQVDLPAGHFFVRTHAEAVQAVVRSTLSPLLMEAVR</sequence>
<protein>
    <submittedName>
        <fullName evidence="4">Surfactin synthase thioesterase subunit</fullName>
    </submittedName>
</protein>
<keyword evidence="5" id="KW-1185">Reference proteome</keyword>
<name>A0A1N7P9A7_9PROT</name>
<dbReference type="PANTHER" id="PTHR11487:SF0">
    <property type="entry name" value="S-ACYL FATTY ACID SYNTHASE THIOESTERASE, MEDIUM CHAIN"/>
    <property type="match status" value="1"/>
</dbReference>
<dbReference type="SMART" id="SM00824">
    <property type="entry name" value="PKS_TE"/>
    <property type="match status" value="1"/>
</dbReference>
<dbReference type="AlphaFoldDB" id="A0A1N7P9A7"/>